<feature type="region of interest" description="Disordered" evidence="1">
    <location>
        <begin position="54"/>
        <end position="101"/>
    </location>
</feature>
<evidence type="ECO:0000256" key="1">
    <source>
        <dbReference type="SAM" id="MobiDB-lite"/>
    </source>
</evidence>
<protein>
    <submittedName>
        <fullName evidence="2">Uncharacterized protein</fullName>
    </submittedName>
</protein>
<organism evidence="2 3">
    <name type="scientific">Leishmania tarentolae</name>
    <name type="common">Sauroleishmania tarentolae</name>
    <dbReference type="NCBI Taxonomy" id="5689"/>
    <lineage>
        <taxon>Eukaryota</taxon>
        <taxon>Discoba</taxon>
        <taxon>Euglenozoa</taxon>
        <taxon>Kinetoplastea</taxon>
        <taxon>Metakinetoplastina</taxon>
        <taxon>Trypanosomatida</taxon>
        <taxon>Trypanosomatidae</taxon>
        <taxon>Leishmaniinae</taxon>
        <taxon>Leishmania</taxon>
        <taxon>lizard Leishmania</taxon>
    </lineage>
</organism>
<name>A0A640KWB6_LEITA</name>
<dbReference type="OrthoDB" id="265277at2759"/>
<dbReference type="Proteomes" id="UP000419144">
    <property type="component" value="Unassembled WGS sequence"/>
</dbReference>
<reference evidence="2" key="1">
    <citation type="submission" date="2019-11" db="EMBL/GenBank/DDBJ databases">
        <title>Leishmania tarentolae CDS.</title>
        <authorList>
            <person name="Goto Y."/>
            <person name="Yamagishi J."/>
        </authorList>
    </citation>
    <scope>NUCLEOTIDE SEQUENCE [LARGE SCALE GENOMIC DNA]</scope>
    <source>
        <strain evidence="2">Parrot Tar II</strain>
    </source>
</reference>
<dbReference type="AlphaFoldDB" id="A0A640KWB6"/>
<keyword evidence="3" id="KW-1185">Reference proteome</keyword>
<feature type="region of interest" description="Disordered" evidence="1">
    <location>
        <begin position="246"/>
        <end position="268"/>
    </location>
</feature>
<evidence type="ECO:0000313" key="3">
    <source>
        <dbReference type="Proteomes" id="UP000419144"/>
    </source>
</evidence>
<sequence length="565" mass="60746">MLARTPFRFWTPQYFRGQVGAGRQLSKRRVRALGAAPTNCSAGATKAGETVTLGTISTRTPPPEKPFRKLPTDGAPSSLSAGQNLDRPRNSGLHSPPTDTFHASNPLVQRAEELLHELPTVGRSKSLLFPDAVKGYVEFSARRDVFGPLRGLLPPPAMSSGGISANPAARQRFRVVPVTSGDDVLFPDSPQMTAAGNFSISELVLFLRLYDSTNIEDGQLLVQMMSEIRRQLFSLAEAAADAAVTTAGSSTPSVGSSTTNEDDGEGQSRCVKGISQAPGGSLLPLPAMLYTMSSLGIVEEDVLDVVTSCAMYNGTRRRRGLLYSQLCFYSVADLLQLLVALHRFGHQQHSSTKTVTKALRASLYSSSTTASRFHRHVKLLKKMIQSQSRAPSPGEGRISGAATDADTAGIASMIAADEELRSLAFGLECPLFLLLEALTTTSTTVHRRADVVAFLSDLIAVTAVAELTTAVQESRDSHSHAGFKDLEREAQEFVLAVSHQLLRAAKLTECMELPQILLSHVFAWSTTLSGRGVVVDGGEDSTFPSDRVVYYDHVTADLIKANSAE</sequence>
<dbReference type="EMBL" id="BLBS01000057">
    <property type="protein sequence ID" value="GET93658.1"/>
    <property type="molecule type" value="Genomic_DNA"/>
</dbReference>
<accession>A0A640KWB6</accession>
<evidence type="ECO:0000313" key="2">
    <source>
        <dbReference type="EMBL" id="GET93658.1"/>
    </source>
</evidence>
<comment type="caution">
    <text evidence="2">The sequence shown here is derived from an EMBL/GenBank/DDBJ whole genome shotgun (WGS) entry which is preliminary data.</text>
</comment>
<gene>
    <name evidence="2" type="ORF">LtaPh_3657500</name>
</gene>
<proteinExistence type="predicted"/>
<feature type="compositionally biased region" description="Low complexity" evidence="1">
    <location>
        <begin position="246"/>
        <end position="259"/>
    </location>
</feature>
<dbReference type="VEuPathDB" id="TriTrypDB:LtaPh_3657500"/>